<comment type="similarity">
    <text evidence="7">Belongs to the transferase hexapeptide repeat family. LpxD subfamily.</text>
</comment>
<comment type="catalytic activity">
    <reaction evidence="7">
        <text>a UDP-3-O-[(3R)-3-hydroxyacyl]-alpha-D-glucosamine + a (3R)-hydroxyacyl-[ACP] = a UDP-2-N,3-O-bis[(3R)-3-hydroxyacyl]-alpha-D-glucosamine + holo-[ACP] + H(+)</text>
        <dbReference type="Rhea" id="RHEA:53836"/>
        <dbReference type="Rhea" id="RHEA-COMP:9685"/>
        <dbReference type="Rhea" id="RHEA-COMP:9945"/>
        <dbReference type="ChEBI" id="CHEBI:15378"/>
        <dbReference type="ChEBI" id="CHEBI:64479"/>
        <dbReference type="ChEBI" id="CHEBI:78827"/>
        <dbReference type="ChEBI" id="CHEBI:137740"/>
        <dbReference type="ChEBI" id="CHEBI:137748"/>
        <dbReference type="EC" id="2.3.1.191"/>
    </reaction>
</comment>
<dbReference type="GO" id="GO:0103118">
    <property type="term" value="F:UDP-3-O-[(3R)-3-hydroxyacyl]-glucosamine N-acyltransferase activity"/>
    <property type="evidence" value="ECO:0007669"/>
    <property type="project" value="UniProtKB-EC"/>
</dbReference>
<evidence type="ECO:0000256" key="3">
    <source>
        <dbReference type="ARBA" id="ARBA00022679"/>
    </source>
</evidence>
<dbReference type="UniPathway" id="UPA00973"/>
<dbReference type="PROSITE" id="PS00101">
    <property type="entry name" value="HEXAPEP_TRANSFERASES"/>
    <property type="match status" value="1"/>
</dbReference>
<dbReference type="EC" id="2.3.1.191" evidence="7"/>
<evidence type="ECO:0000313" key="10">
    <source>
        <dbReference type="EMBL" id="RVW05203.1"/>
    </source>
</evidence>
<dbReference type="InterPro" id="IPR001451">
    <property type="entry name" value="Hexapep"/>
</dbReference>
<dbReference type="Pfam" id="PF00132">
    <property type="entry name" value="Hexapep"/>
    <property type="match status" value="1"/>
</dbReference>
<dbReference type="NCBIfam" id="TIGR01853">
    <property type="entry name" value="lipid_A_lpxD"/>
    <property type="match status" value="1"/>
</dbReference>
<name>A0A438B2L6_9NOCA</name>
<keyword evidence="1 7" id="KW-0444">Lipid biosynthesis</keyword>
<keyword evidence="2 7" id="KW-0441">Lipid A biosynthesis</keyword>
<evidence type="ECO:0000256" key="6">
    <source>
        <dbReference type="ARBA" id="ARBA00023315"/>
    </source>
</evidence>
<protein>
    <recommendedName>
        <fullName evidence="7">UDP-3-O-acylglucosamine N-acyltransferase</fullName>
        <ecNumber evidence="7">2.3.1.191</ecNumber>
    </recommendedName>
</protein>
<keyword evidence="5 7" id="KW-0443">Lipid metabolism</keyword>
<dbReference type="HAMAP" id="MF_00523">
    <property type="entry name" value="LpxD"/>
    <property type="match status" value="1"/>
</dbReference>
<feature type="region of interest" description="Disordered" evidence="8">
    <location>
        <begin position="1"/>
        <end position="21"/>
    </location>
</feature>
<comment type="function">
    <text evidence="7">Catalyzes the N-acylation of UDP-3-O-acylglucosamine using 3-hydroxyacyl-ACP as the acyl donor. Is involved in the biosynthesis of lipid A, a phosphorylated glycolipid that anchors the lipopolysaccharide to the outer membrane of the cell.</text>
</comment>
<evidence type="ECO:0000256" key="4">
    <source>
        <dbReference type="ARBA" id="ARBA00022737"/>
    </source>
</evidence>
<evidence type="ECO:0000256" key="5">
    <source>
        <dbReference type="ARBA" id="ARBA00023098"/>
    </source>
</evidence>
<dbReference type="InterPro" id="IPR011004">
    <property type="entry name" value="Trimer_LpxA-like_sf"/>
</dbReference>
<evidence type="ECO:0000259" key="9">
    <source>
        <dbReference type="Pfam" id="PF04613"/>
    </source>
</evidence>
<dbReference type="SUPFAM" id="SSF51161">
    <property type="entry name" value="Trimeric LpxA-like enzymes"/>
    <property type="match status" value="1"/>
</dbReference>
<dbReference type="EMBL" id="RKLO01000001">
    <property type="protein sequence ID" value="RVW05203.1"/>
    <property type="molecule type" value="Genomic_DNA"/>
</dbReference>
<evidence type="ECO:0000313" key="11">
    <source>
        <dbReference type="Proteomes" id="UP000283479"/>
    </source>
</evidence>
<dbReference type="PANTHER" id="PTHR43378">
    <property type="entry name" value="UDP-3-O-ACYLGLUCOSAMINE N-ACYLTRANSFERASE"/>
    <property type="match status" value="1"/>
</dbReference>
<dbReference type="PANTHER" id="PTHR43378:SF2">
    <property type="entry name" value="UDP-3-O-ACYLGLUCOSAMINE N-ACYLTRANSFERASE 1, MITOCHONDRIAL-RELATED"/>
    <property type="match status" value="1"/>
</dbReference>
<sequence>MDKESILLGENAVGPDPAGPGETMRITLTEIAELVGGEAEGDTGAAFDGVAGIQTAGPTDVSYFQGRKLADHLSVTHAGCLLVPASEKGKISFQGPKVWVANPLWGFVLVARIYQRSVARKIQRGIHAQAIVDPAARLGHEVAVLQGAIVEADAEVGNYSIIHPGAYVGPGAKIGQTTILHPGAHVLADCVVGDRCILHAGCVLGSDGYGYVQVEERHEKIPHLGKVVVESDVEIGANVTIDRANHSETRIGAGTKVDNLVQIAHNVQVGKAVLIVAQVGIAGSCEIGDGAILRGQAGLPQHTKIGKRAVVLAKSGPMKPVPDGAVVFGTPARPVKEAWRIEAMLSRLPGLVQDVKKLKKASGLER</sequence>
<dbReference type="InterPro" id="IPR018357">
    <property type="entry name" value="Hexapep_transf_CS"/>
</dbReference>
<dbReference type="GO" id="GO:0016020">
    <property type="term" value="C:membrane"/>
    <property type="evidence" value="ECO:0007669"/>
    <property type="project" value="GOC"/>
</dbReference>
<comment type="pathway">
    <text evidence="7">Bacterial outer membrane biogenesis; LPS lipid A biosynthesis.</text>
</comment>
<dbReference type="CDD" id="cd03352">
    <property type="entry name" value="LbH_LpxD"/>
    <property type="match status" value="1"/>
</dbReference>
<dbReference type="NCBIfam" id="NF002060">
    <property type="entry name" value="PRK00892.1"/>
    <property type="match status" value="1"/>
</dbReference>
<keyword evidence="6 7" id="KW-0012">Acyltransferase</keyword>
<evidence type="ECO:0000256" key="8">
    <source>
        <dbReference type="SAM" id="MobiDB-lite"/>
    </source>
</evidence>
<keyword evidence="3 7" id="KW-0808">Transferase</keyword>
<proteinExistence type="inferred from homology"/>
<comment type="subunit">
    <text evidence="7">Homotrimer.</text>
</comment>
<keyword evidence="11" id="KW-1185">Reference proteome</keyword>
<feature type="active site" description="Proton acceptor" evidence="7">
    <location>
        <position position="265"/>
    </location>
</feature>
<organism evidence="10 11">
    <name type="scientific">Rhodococcus xishaensis</name>
    <dbReference type="NCBI Taxonomy" id="2487364"/>
    <lineage>
        <taxon>Bacteria</taxon>
        <taxon>Bacillati</taxon>
        <taxon>Actinomycetota</taxon>
        <taxon>Actinomycetes</taxon>
        <taxon>Mycobacteriales</taxon>
        <taxon>Nocardiaceae</taxon>
        <taxon>Rhodococcus</taxon>
    </lineage>
</organism>
<dbReference type="InterPro" id="IPR007691">
    <property type="entry name" value="LpxD"/>
</dbReference>
<dbReference type="Gene3D" id="3.40.1390.10">
    <property type="entry name" value="MurE/MurF, N-terminal domain"/>
    <property type="match status" value="1"/>
</dbReference>
<dbReference type="Gene3D" id="2.160.10.10">
    <property type="entry name" value="Hexapeptide repeat proteins"/>
    <property type="match status" value="1"/>
</dbReference>
<dbReference type="OrthoDB" id="2643438at2"/>
<feature type="domain" description="UDP-3-O-[3-hydroxymyristoyl] glucosamine N-acyltransferase non-repeat region" evidence="9">
    <location>
        <begin position="48"/>
        <end position="112"/>
    </location>
</feature>
<dbReference type="Pfam" id="PF04613">
    <property type="entry name" value="LpxD"/>
    <property type="match status" value="1"/>
</dbReference>
<accession>A0A438B2L6</accession>
<dbReference type="GO" id="GO:0016410">
    <property type="term" value="F:N-acyltransferase activity"/>
    <property type="evidence" value="ECO:0007669"/>
    <property type="project" value="InterPro"/>
</dbReference>
<evidence type="ECO:0000256" key="2">
    <source>
        <dbReference type="ARBA" id="ARBA00022556"/>
    </source>
</evidence>
<dbReference type="AlphaFoldDB" id="A0A438B2L6"/>
<keyword evidence="4 7" id="KW-0677">Repeat</keyword>
<evidence type="ECO:0000256" key="7">
    <source>
        <dbReference type="HAMAP-Rule" id="MF_00523"/>
    </source>
</evidence>
<evidence type="ECO:0000256" key="1">
    <source>
        <dbReference type="ARBA" id="ARBA00022516"/>
    </source>
</evidence>
<comment type="caution">
    <text evidence="10">The sequence shown here is derived from an EMBL/GenBank/DDBJ whole genome shotgun (WGS) entry which is preliminary data.</text>
</comment>
<dbReference type="InterPro" id="IPR020573">
    <property type="entry name" value="UDP_GlcNAc_AcTrfase_non-rep"/>
</dbReference>
<reference evidence="10 11" key="1">
    <citation type="submission" date="2018-11" db="EMBL/GenBank/DDBJ databases">
        <title>Rhodococcus spongicola sp. nov. and Rhodococcus xishaensis sp. nov. from marine sponges.</title>
        <authorList>
            <person name="Li L."/>
            <person name="Lin H.W."/>
        </authorList>
    </citation>
    <scope>NUCLEOTIDE SEQUENCE [LARGE SCALE GENOMIC DNA]</scope>
    <source>
        <strain evidence="10 11">LHW51113</strain>
    </source>
</reference>
<gene>
    <name evidence="7 10" type="primary">lpxD</name>
    <name evidence="10" type="ORF">EGT50_00780</name>
</gene>
<dbReference type="Proteomes" id="UP000283479">
    <property type="component" value="Unassembled WGS sequence"/>
</dbReference>
<dbReference type="GO" id="GO:0009245">
    <property type="term" value="P:lipid A biosynthetic process"/>
    <property type="evidence" value="ECO:0007669"/>
    <property type="project" value="UniProtKB-UniRule"/>
</dbReference>